<sequence length="148" mass="15599">LFADTTETLFGTLVIGPEADTANGPPMGRISDHRLSEIPADVTDNLYKDRQSGAENYVSFLESASFDSTYASGSNIITVYGATQFTNHVLYTVVGAATTVALPLTSAHLGPIVSNPGERLVVRITGSAAYSAPDHYVNGGYGVVNNTR</sequence>
<dbReference type="AlphaFoldDB" id="X0UP84"/>
<evidence type="ECO:0000313" key="1">
    <source>
        <dbReference type="EMBL" id="GAF90315.1"/>
    </source>
</evidence>
<proteinExistence type="predicted"/>
<name>X0UP84_9ZZZZ</name>
<protein>
    <submittedName>
        <fullName evidence="1">Uncharacterized protein</fullName>
    </submittedName>
</protein>
<reference evidence="1" key="1">
    <citation type="journal article" date="2014" name="Front. Microbiol.">
        <title>High frequency of phylogenetically diverse reductive dehalogenase-homologous genes in deep subseafloor sedimentary metagenomes.</title>
        <authorList>
            <person name="Kawai M."/>
            <person name="Futagami T."/>
            <person name="Toyoda A."/>
            <person name="Takaki Y."/>
            <person name="Nishi S."/>
            <person name="Hori S."/>
            <person name="Arai W."/>
            <person name="Tsubouchi T."/>
            <person name="Morono Y."/>
            <person name="Uchiyama I."/>
            <person name="Ito T."/>
            <person name="Fujiyama A."/>
            <person name="Inagaki F."/>
            <person name="Takami H."/>
        </authorList>
    </citation>
    <scope>NUCLEOTIDE SEQUENCE</scope>
    <source>
        <strain evidence="1">Expedition CK06-06</strain>
    </source>
</reference>
<comment type="caution">
    <text evidence="1">The sequence shown here is derived from an EMBL/GenBank/DDBJ whole genome shotgun (WGS) entry which is preliminary data.</text>
</comment>
<organism evidence="1">
    <name type="scientific">marine sediment metagenome</name>
    <dbReference type="NCBI Taxonomy" id="412755"/>
    <lineage>
        <taxon>unclassified sequences</taxon>
        <taxon>metagenomes</taxon>
        <taxon>ecological metagenomes</taxon>
    </lineage>
</organism>
<feature type="non-terminal residue" evidence="1">
    <location>
        <position position="1"/>
    </location>
</feature>
<dbReference type="EMBL" id="BARS01018062">
    <property type="protein sequence ID" value="GAF90315.1"/>
    <property type="molecule type" value="Genomic_DNA"/>
</dbReference>
<gene>
    <name evidence="1" type="ORF">S01H1_29459</name>
</gene>
<accession>X0UP84</accession>